<evidence type="ECO:0000313" key="1">
    <source>
        <dbReference type="EMBL" id="RVW94089.1"/>
    </source>
</evidence>
<sequence>MVHGGSIGIGTFAIQIVKYQGARVFVTVEVNLRFTCKAPYSARYHFLYRRFFCSFGVESLKLRTEVYGNSKENMFYIAIIGNSKEFRTIPGSNVPQCPLGVPKLACHPCSQLNRT</sequence>
<protein>
    <submittedName>
        <fullName evidence="1">Uncharacterized protein</fullName>
    </submittedName>
</protein>
<name>A0A438IBN1_VITVI</name>
<comment type="caution">
    <text evidence="1">The sequence shown here is derived from an EMBL/GenBank/DDBJ whole genome shotgun (WGS) entry which is preliminary data.</text>
</comment>
<dbReference type="EMBL" id="QGNW01000124">
    <property type="protein sequence ID" value="RVW94089.1"/>
    <property type="molecule type" value="Genomic_DNA"/>
</dbReference>
<organism evidence="1 2">
    <name type="scientific">Vitis vinifera</name>
    <name type="common">Grape</name>
    <dbReference type="NCBI Taxonomy" id="29760"/>
    <lineage>
        <taxon>Eukaryota</taxon>
        <taxon>Viridiplantae</taxon>
        <taxon>Streptophyta</taxon>
        <taxon>Embryophyta</taxon>
        <taxon>Tracheophyta</taxon>
        <taxon>Spermatophyta</taxon>
        <taxon>Magnoliopsida</taxon>
        <taxon>eudicotyledons</taxon>
        <taxon>Gunneridae</taxon>
        <taxon>Pentapetalae</taxon>
        <taxon>rosids</taxon>
        <taxon>Vitales</taxon>
        <taxon>Vitaceae</taxon>
        <taxon>Viteae</taxon>
        <taxon>Vitis</taxon>
    </lineage>
</organism>
<evidence type="ECO:0000313" key="2">
    <source>
        <dbReference type="Proteomes" id="UP000288805"/>
    </source>
</evidence>
<gene>
    <name evidence="1" type="ORF">CK203_038166</name>
</gene>
<proteinExistence type="predicted"/>
<accession>A0A438IBN1</accession>
<dbReference type="Gene3D" id="3.40.50.720">
    <property type="entry name" value="NAD(P)-binding Rossmann-like Domain"/>
    <property type="match status" value="1"/>
</dbReference>
<reference evidence="1 2" key="1">
    <citation type="journal article" date="2018" name="PLoS Genet.">
        <title>Population sequencing reveals clonal diversity and ancestral inbreeding in the grapevine cultivar Chardonnay.</title>
        <authorList>
            <person name="Roach M.J."/>
            <person name="Johnson D.L."/>
            <person name="Bohlmann J."/>
            <person name="van Vuuren H.J."/>
            <person name="Jones S.J."/>
            <person name="Pretorius I.S."/>
            <person name="Schmidt S.A."/>
            <person name="Borneman A.R."/>
        </authorList>
    </citation>
    <scope>NUCLEOTIDE SEQUENCE [LARGE SCALE GENOMIC DNA]</scope>
    <source>
        <strain evidence="2">cv. Chardonnay</strain>
        <tissue evidence="1">Leaf</tissue>
    </source>
</reference>
<dbReference type="Proteomes" id="UP000288805">
    <property type="component" value="Unassembled WGS sequence"/>
</dbReference>
<dbReference type="AlphaFoldDB" id="A0A438IBN1"/>